<keyword evidence="7" id="KW-1185">Reference proteome</keyword>
<evidence type="ECO:0000259" key="5">
    <source>
        <dbReference type="SMART" id="SM01017"/>
    </source>
</evidence>
<evidence type="ECO:0000256" key="1">
    <source>
        <dbReference type="ARBA" id="ARBA00005298"/>
    </source>
</evidence>
<dbReference type="SMART" id="SM01017">
    <property type="entry name" value="Arrestin_C"/>
    <property type="match status" value="1"/>
</dbReference>
<evidence type="ECO:0000313" key="7">
    <source>
        <dbReference type="Proteomes" id="UP000002281"/>
    </source>
</evidence>
<evidence type="ECO:0000313" key="6">
    <source>
        <dbReference type="Ensembl" id="ENSECAP00000085619.1"/>
    </source>
</evidence>
<dbReference type="PRINTS" id="PR00309">
    <property type="entry name" value="ARRESTIN"/>
</dbReference>
<reference evidence="6 7" key="1">
    <citation type="journal article" date="2009" name="Science">
        <title>Genome sequence, comparative analysis, and population genetics of the domestic horse.</title>
        <authorList>
            <consortium name="Broad Institute Genome Sequencing Platform"/>
            <consortium name="Broad Institute Whole Genome Assembly Team"/>
            <person name="Wade C.M."/>
            <person name="Giulotto E."/>
            <person name="Sigurdsson S."/>
            <person name="Zoli M."/>
            <person name="Gnerre S."/>
            <person name="Imsland F."/>
            <person name="Lear T.L."/>
            <person name="Adelson D.L."/>
            <person name="Bailey E."/>
            <person name="Bellone R.R."/>
            <person name="Bloecker H."/>
            <person name="Distl O."/>
            <person name="Edgar R.C."/>
            <person name="Garber M."/>
            <person name="Leeb T."/>
            <person name="Mauceli E."/>
            <person name="MacLeod J.N."/>
            <person name="Penedo M.C.T."/>
            <person name="Raison J.M."/>
            <person name="Sharpe T."/>
            <person name="Vogel J."/>
            <person name="Andersson L."/>
            <person name="Antczak D.F."/>
            <person name="Biagi T."/>
            <person name="Binns M.M."/>
            <person name="Chowdhary B.P."/>
            <person name="Coleman S.J."/>
            <person name="Della Valle G."/>
            <person name="Fryc S."/>
            <person name="Guerin G."/>
            <person name="Hasegawa T."/>
            <person name="Hill E.W."/>
            <person name="Jurka J."/>
            <person name="Kiialainen A."/>
            <person name="Lindgren G."/>
            <person name="Liu J."/>
            <person name="Magnani E."/>
            <person name="Mickelson J.R."/>
            <person name="Murray J."/>
            <person name="Nergadze S.G."/>
            <person name="Onofrio R."/>
            <person name="Pedroni S."/>
            <person name="Piras M.F."/>
            <person name="Raudsepp T."/>
            <person name="Rocchi M."/>
            <person name="Roeed K.H."/>
            <person name="Ryder O.A."/>
            <person name="Searle S."/>
            <person name="Skow L."/>
            <person name="Swinburne J.E."/>
            <person name="Syvaenen A.C."/>
            <person name="Tozaki T."/>
            <person name="Valberg S.J."/>
            <person name="Vaudin M."/>
            <person name="White J.R."/>
            <person name="Zody M.C."/>
            <person name="Lander E.S."/>
            <person name="Lindblad-Toh K."/>
        </authorList>
    </citation>
    <scope>NUCLEOTIDE SEQUENCE [LARGE SCALE GENOMIC DNA]</scope>
    <source>
        <strain evidence="6 7">Thoroughbred</strain>
    </source>
</reference>
<gene>
    <name evidence="6" type="primary">ARRB2</name>
</gene>
<protein>
    <recommendedName>
        <fullName evidence="2">Beta-arrestin-2</fullName>
    </recommendedName>
    <alternativeName>
        <fullName evidence="3">Arrestin beta-2</fullName>
    </alternativeName>
</protein>
<dbReference type="Ensembl" id="ENSECAT00000083059.1">
    <property type="protein sequence ID" value="ENSECAP00000085619.1"/>
    <property type="gene ID" value="ENSECAG00000018471.4"/>
</dbReference>
<feature type="region of interest" description="Disordered" evidence="4">
    <location>
        <begin position="1"/>
        <end position="30"/>
    </location>
</feature>
<proteinExistence type="inferred from homology"/>
<dbReference type="Gene3D" id="2.60.40.640">
    <property type="match status" value="1"/>
</dbReference>
<dbReference type="PANTHER" id="PTHR11792:SF20">
    <property type="entry name" value="BETA-ARRESTIN-2"/>
    <property type="match status" value="1"/>
</dbReference>
<evidence type="ECO:0000256" key="4">
    <source>
        <dbReference type="SAM" id="MobiDB-lite"/>
    </source>
</evidence>
<dbReference type="InterPro" id="IPR014756">
    <property type="entry name" value="Ig_E-set"/>
</dbReference>
<dbReference type="InterPro" id="IPR011022">
    <property type="entry name" value="Arrestin_C-like"/>
</dbReference>
<feature type="domain" description="Arrestin C-terminal-like" evidence="5">
    <location>
        <begin position="30"/>
        <end position="138"/>
    </location>
</feature>
<dbReference type="SUPFAM" id="SSF81296">
    <property type="entry name" value="E set domains"/>
    <property type="match status" value="1"/>
</dbReference>
<dbReference type="AlphaFoldDB" id="A0A9L0TG97"/>
<organism evidence="6 7">
    <name type="scientific">Equus caballus</name>
    <name type="common">Horse</name>
    <dbReference type="NCBI Taxonomy" id="9796"/>
    <lineage>
        <taxon>Eukaryota</taxon>
        <taxon>Metazoa</taxon>
        <taxon>Chordata</taxon>
        <taxon>Craniata</taxon>
        <taxon>Vertebrata</taxon>
        <taxon>Euteleostomi</taxon>
        <taxon>Mammalia</taxon>
        <taxon>Eutheria</taxon>
        <taxon>Laurasiatheria</taxon>
        <taxon>Perissodactyla</taxon>
        <taxon>Equidae</taxon>
        <taxon>Equus</taxon>
    </lineage>
</organism>
<evidence type="ECO:0000256" key="2">
    <source>
        <dbReference type="ARBA" id="ARBA00040110"/>
    </source>
</evidence>
<dbReference type="GeneTree" id="ENSGT00950000182887"/>
<accession>A0A9L0TG97</accession>
<evidence type="ECO:0000256" key="3">
    <source>
        <dbReference type="ARBA" id="ARBA00042805"/>
    </source>
</evidence>
<dbReference type="Proteomes" id="UP000002281">
    <property type="component" value="Chromosome 11"/>
</dbReference>
<dbReference type="InterPro" id="IPR000698">
    <property type="entry name" value="Arrestin"/>
</dbReference>
<dbReference type="GO" id="GO:0007165">
    <property type="term" value="P:signal transduction"/>
    <property type="evidence" value="ECO:0007669"/>
    <property type="project" value="InterPro"/>
</dbReference>
<reference evidence="6" key="3">
    <citation type="submission" date="2025-09" db="UniProtKB">
        <authorList>
            <consortium name="Ensembl"/>
        </authorList>
    </citation>
    <scope>IDENTIFICATION</scope>
    <source>
        <strain evidence="6">Thoroughbred</strain>
    </source>
</reference>
<dbReference type="PANTHER" id="PTHR11792">
    <property type="entry name" value="ARRESTIN"/>
    <property type="match status" value="1"/>
</dbReference>
<name>A0A9L0TG97_HORSE</name>
<comment type="similarity">
    <text evidence="1">Belongs to the arrestin family.</text>
</comment>
<sequence>AVNFHKQVETKPTPCDPFPRREGASGGKDAAPLPSLALQESCRLVPTLSDQVSPSSTFCKVYTITPLLSNNREKRGLALDGKLKHEDTNLASSTIVKEGANKEVLGILVSYRVKVKLVVSRGGDVSVELPFVLMHPKPHDHITLPRPQSAAPETDAPVDTNLIEFDTNYATDDDIVFEDFARLRLKGMKDEDYDDQFC</sequence>
<reference evidence="6" key="2">
    <citation type="submission" date="2025-08" db="UniProtKB">
        <authorList>
            <consortium name="Ensembl"/>
        </authorList>
    </citation>
    <scope>IDENTIFICATION</scope>
    <source>
        <strain evidence="6">Thoroughbred</strain>
    </source>
</reference>
<dbReference type="InterPro" id="IPR014752">
    <property type="entry name" value="Arrestin-like_C"/>
</dbReference>